<sequence length="468" mass="52030">MKALIFDIGSTFTKGVAYDLDKGEIIGKAKYPSTVNEDVNIGLSKVIDEIKAQTGYDIRDFEIKRATSSAAGGLKIVAIGLVPDLTAEAAKKAALSAGGKVLKVYSYELTKTDLEEISSLKPDIIILSGGTDGGNRYYPLINAKKLSTLPLNIPFIYAGNKDLRDEIEKIFKESNKEIYITENVMPEYGVINIDKVQELIREIFLRNIIHAKGLDKVKEIIEGIVMPTPLAVLKSLEVFADIYGESLLVDVGGATTDVCSVAEGAPTQAGVVWKGLKDPRVKRSVEGDLGVRVSALSLLEVVDEKELKRFLDTSRINPKEKAYFLTKNTGFIPKDNEDLYFDAVLAYFAVKISVERHVGHIEVVYTPMGTLYFQYGKDLREVKNLLFTGGPLIYNPHKKMIIKGAVYSKDEPFVLKPVSPEIFIDKEYILFSIGVISEIDKEKAKELIYRYVEKMGDYYGFEEQKMGS</sequence>
<organism evidence="1">
    <name type="scientific">Dictyoglomus thermophilum</name>
    <dbReference type="NCBI Taxonomy" id="14"/>
    <lineage>
        <taxon>Bacteria</taxon>
        <taxon>Pseudomonadati</taxon>
        <taxon>Dictyoglomota</taxon>
        <taxon>Dictyoglomia</taxon>
        <taxon>Dictyoglomales</taxon>
        <taxon>Dictyoglomaceae</taxon>
        <taxon>Dictyoglomus</taxon>
    </lineage>
</organism>
<dbReference type="RefSeq" id="WP_149123160.1">
    <property type="nucleotide sequence ID" value="NZ_VTFL01000006.1"/>
</dbReference>
<accession>A0A7V4DX70</accession>
<protein>
    <submittedName>
        <fullName evidence="1">Glutamate mutase</fullName>
    </submittedName>
</protein>
<proteinExistence type="predicted"/>
<dbReference type="AlphaFoldDB" id="A0A7V4DX70"/>
<reference evidence="1" key="1">
    <citation type="journal article" date="2020" name="mSystems">
        <title>Genome- and Community-Level Interaction Insights into Carbon Utilization and Element Cycling Functions of Hydrothermarchaeota in Hydrothermal Sediment.</title>
        <authorList>
            <person name="Zhou Z."/>
            <person name="Liu Y."/>
            <person name="Xu W."/>
            <person name="Pan J."/>
            <person name="Luo Z.H."/>
            <person name="Li M."/>
        </authorList>
    </citation>
    <scope>NUCLEOTIDE SEQUENCE [LARGE SCALE GENOMIC DNA]</scope>
    <source>
        <strain evidence="1">SpSt-70</strain>
    </source>
</reference>
<dbReference type="Pfam" id="PF13941">
    <property type="entry name" value="MutL"/>
    <property type="match status" value="1"/>
</dbReference>
<dbReference type="EMBL" id="DTDV01000015">
    <property type="protein sequence ID" value="HGK23929.1"/>
    <property type="molecule type" value="Genomic_DNA"/>
</dbReference>
<name>A0A7V4DX70_DICTH</name>
<dbReference type="NCBIfam" id="NF040745">
    <property type="entry name" value="accessory_GlmL"/>
    <property type="match status" value="1"/>
</dbReference>
<dbReference type="InterPro" id="IPR043129">
    <property type="entry name" value="ATPase_NBD"/>
</dbReference>
<dbReference type="SUPFAM" id="SSF53067">
    <property type="entry name" value="Actin-like ATPase domain"/>
    <property type="match status" value="1"/>
</dbReference>
<dbReference type="NCBIfam" id="TIGR01319">
    <property type="entry name" value="glmL_fam"/>
    <property type="match status" value="1"/>
</dbReference>
<comment type="caution">
    <text evidence="1">The sequence shown here is derived from an EMBL/GenBank/DDBJ whole genome shotgun (WGS) entry which is preliminary data.</text>
</comment>
<evidence type="ECO:0000313" key="1">
    <source>
        <dbReference type="EMBL" id="HGK23929.1"/>
    </source>
</evidence>
<dbReference type="PIRSF" id="PIRSF004729">
    <property type="entry name" value="MutL"/>
    <property type="match status" value="1"/>
</dbReference>
<gene>
    <name evidence="1" type="ORF">ENU78_05750</name>
</gene>
<dbReference type="InterPro" id="IPR006230">
    <property type="entry name" value="MutL"/>
</dbReference>